<dbReference type="EMBL" id="BAVB01000230">
    <property type="protein sequence ID" value="GAE49917.1"/>
    <property type="molecule type" value="Genomic_DNA"/>
</dbReference>
<evidence type="ECO:0000313" key="15">
    <source>
        <dbReference type="Proteomes" id="UP000019143"/>
    </source>
</evidence>
<dbReference type="InterPro" id="IPR003759">
    <property type="entry name" value="Cbl-bd_cap"/>
</dbReference>
<dbReference type="GO" id="GO:0031419">
    <property type="term" value="F:cobalamin binding"/>
    <property type="evidence" value="ECO:0007669"/>
    <property type="project" value="UniProtKB-KW"/>
</dbReference>
<feature type="domain" description="B12-binding N-terminal" evidence="13">
    <location>
        <begin position="315"/>
        <end position="409"/>
    </location>
</feature>
<dbReference type="Gene3D" id="1.10.1240.10">
    <property type="entry name" value="Methionine synthase domain"/>
    <property type="match status" value="1"/>
</dbReference>
<dbReference type="Pfam" id="PF02607">
    <property type="entry name" value="B12-binding_2"/>
    <property type="match status" value="1"/>
</dbReference>
<dbReference type="PROSITE" id="PS50972">
    <property type="entry name" value="PTERIN_BINDING"/>
    <property type="match status" value="1"/>
</dbReference>
<dbReference type="Gene3D" id="3.20.20.20">
    <property type="entry name" value="Dihydropteroate synthase-like"/>
    <property type="match status" value="1"/>
</dbReference>
<evidence type="ECO:0000256" key="9">
    <source>
        <dbReference type="PROSITE-ProRule" id="PRU00346"/>
    </source>
</evidence>
<comment type="caution">
    <text evidence="14">The sequence shown here is derived from an EMBL/GenBank/DDBJ whole genome shotgun (WGS) entry which is preliminary data.</text>
</comment>
<evidence type="ECO:0000256" key="1">
    <source>
        <dbReference type="ARBA" id="ARBA00010398"/>
    </source>
</evidence>
<keyword evidence="8" id="KW-0170">Cobalt</keyword>
<dbReference type="CDD" id="cd00740">
    <property type="entry name" value="MeTr"/>
    <property type="match status" value="1"/>
</dbReference>
<dbReference type="GO" id="GO:0005829">
    <property type="term" value="C:cytosol"/>
    <property type="evidence" value="ECO:0007669"/>
    <property type="project" value="TreeGrafter"/>
</dbReference>
<dbReference type="PROSITE" id="PS50974">
    <property type="entry name" value="ADOMET_ACTIVATION"/>
    <property type="match status" value="1"/>
</dbReference>
<keyword evidence="3" id="KW-0846">Cobalamin</keyword>
<dbReference type="InterPro" id="IPR036724">
    <property type="entry name" value="Cobalamin-bd_sf"/>
</dbReference>
<organism evidence="14 15">
    <name type="scientific">Xanthomonas arboricola pv. pruni str. MAFF 311562</name>
    <dbReference type="NCBI Taxonomy" id="1414836"/>
    <lineage>
        <taxon>Bacteria</taxon>
        <taxon>Pseudomonadati</taxon>
        <taxon>Pseudomonadota</taxon>
        <taxon>Gammaproteobacteria</taxon>
        <taxon>Lysobacterales</taxon>
        <taxon>Lysobacteraceae</taxon>
        <taxon>Xanthomonas</taxon>
    </lineage>
</organism>
<feature type="domain" description="B12-binding" evidence="12">
    <location>
        <begin position="415"/>
        <end position="550"/>
    </location>
</feature>
<dbReference type="InterPro" id="IPR000489">
    <property type="entry name" value="Pterin-binding_dom"/>
</dbReference>
<dbReference type="InterPro" id="IPR050554">
    <property type="entry name" value="Met_Synthase/Corrinoid"/>
</dbReference>
<accession>W4S0N2</accession>
<dbReference type="GO" id="GO:0050667">
    <property type="term" value="P:homocysteine metabolic process"/>
    <property type="evidence" value="ECO:0007669"/>
    <property type="project" value="TreeGrafter"/>
</dbReference>
<evidence type="ECO:0000259" key="11">
    <source>
        <dbReference type="PROSITE" id="PS50974"/>
    </source>
</evidence>
<comment type="similarity">
    <text evidence="1">Belongs to the vitamin-B12 dependent methionine synthase family.</text>
</comment>
<dbReference type="GO" id="GO:0046653">
    <property type="term" value="P:tetrahydrofolate metabolic process"/>
    <property type="evidence" value="ECO:0007669"/>
    <property type="project" value="TreeGrafter"/>
</dbReference>
<dbReference type="SUPFAM" id="SSF52242">
    <property type="entry name" value="Cobalamin (vitamin B12)-binding domain"/>
    <property type="match status" value="1"/>
</dbReference>
<evidence type="ECO:0000256" key="6">
    <source>
        <dbReference type="ARBA" id="ARBA00022723"/>
    </source>
</evidence>
<dbReference type="FunFam" id="3.40.50.280:FF:000001">
    <property type="entry name" value="Methionine synthase"/>
    <property type="match status" value="1"/>
</dbReference>
<gene>
    <name evidence="14" type="ORF">XPU_1449</name>
</gene>
<keyword evidence="4 9" id="KW-0808">Transferase</keyword>
<dbReference type="FunFam" id="1.10.1240.10:FF:000001">
    <property type="entry name" value="Methionine synthase"/>
    <property type="match status" value="1"/>
</dbReference>
<name>W4S0N2_9XANT</name>
<dbReference type="Gene3D" id="1.10.288.10">
    <property type="entry name" value="Cobalamin-dependent Methionine Synthase, domain 2"/>
    <property type="match status" value="1"/>
</dbReference>
<dbReference type="GO" id="GO:0032259">
    <property type="term" value="P:methylation"/>
    <property type="evidence" value="ECO:0007669"/>
    <property type="project" value="UniProtKB-KW"/>
</dbReference>
<dbReference type="InterPro" id="IPR006158">
    <property type="entry name" value="Cobalamin-bd"/>
</dbReference>
<dbReference type="Gene3D" id="3.40.50.280">
    <property type="entry name" value="Cobalamin-binding domain"/>
    <property type="match status" value="1"/>
</dbReference>
<dbReference type="InterPro" id="IPR037010">
    <property type="entry name" value="VitB12-dep_Met_synth_activ_sf"/>
</dbReference>
<dbReference type="InterPro" id="IPR004223">
    <property type="entry name" value="VitB12-dep_Met_synth_activ_dom"/>
</dbReference>
<sequence>MSTPRHTRLSGLEPLVITPDLLFVNVGERTNVTGSAQFRKLIKEERYEEAVEVARQQVANGAQILDVNMDEGLIDSEKAMTRFLNLIMSEPDIARIPVMVDSSKWSVIEAGLKCLQGKSVVNSISLKEGEALFIEQARKVLRYGAAAVVMAFDEMGQADTCARKVEICTRAYKVLTEQVGFPPEDIIFDPNIFAVATGIEEHDNYAVDFIEATRQIKRTLPHCHVSGGVSNVSFSFRGNEMVRQAIHSVFLFHAIKAGMDMGIVNAGGMPIYDELDPELRERVEDVILNRRKDGTERLLEIAERYKDSKGATRVEDLAWREKPVRARLAHALVHGIDAFVETDTEEARQQSTRPLDVIEGPLMDGMNVVGDLFGAGKMFLPQVVKSARVMKKAVAYLLPFIEAEKLRTGDVGKSNGKIIMATVKGDVHDIGKNIVGVVLACNNFDVVDLGVMVSAQVILDRARAENADLIGLSGLITPSLEEMSHVAREMQRQGFEIPLLIGGATTSRAHTALKIDPHYTAPTVWVKDASRAVGVAQSLISRDLRQAFVAANDADYAEIRARHRNRGDAKRLVSLEKARAQRFDGDWDTYTPPAPRQPGLHVFDDYPLQELIELIDWTRSSRPGSWPASSRRFSAMTWSVRRPTSCIAMHARCCAPSSPRSG</sequence>
<evidence type="ECO:0000256" key="8">
    <source>
        <dbReference type="ARBA" id="ARBA00023285"/>
    </source>
</evidence>
<dbReference type="InterPro" id="IPR011005">
    <property type="entry name" value="Dihydropteroate_synth-like_sf"/>
</dbReference>
<dbReference type="PROSITE" id="PS51337">
    <property type="entry name" value="B12_BINDING_NTER"/>
    <property type="match status" value="1"/>
</dbReference>
<dbReference type="FunFam" id="3.20.20.20:FF:000002">
    <property type="entry name" value="Methionine synthase"/>
    <property type="match status" value="1"/>
</dbReference>
<protein>
    <submittedName>
        <fullName evidence="14">Methionine synthase</fullName>
    </submittedName>
</protein>
<dbReference type="SUPFAM" id="SSF47644">
    <property type="entry name" value="Methionine synthase domain"/>
    <property type="match status" value="1"/>
</dbReference>
<evidence type="ECO:0000259" key="12">
    <source>
        <dbReference type="PROSITE" id="PS51332"/>
    </source>
</evidence>
<evidence type="ECO:0000256" key="4">
    <source>
        <dbReference type="ARBA" id="ARBA00022679"/>
    </source>
</evidence>
<dbReference type="AlphaFoldDB" id="W4S0N2"/>
<evidence type="ECO:0000256" key="2">
    <source>
        <dbReference type="ARBA" id="ARBA00022603"/>
    </source>
</evidence>
<evidence type="ECO:0000256" key="3">
    <source>
        <dbReference type="ARBA" id="ARBA00022628"/>
    </source>
</evidence>
<dbReference type="Pfam" id="PF02310">
    <property type="entry name" value="B12-binding"/>
    <property type="match status" value="1"/>
</dbReference>
<dbReference type="PANTHER" id="PTHR45833:SF1">
    <property type="entry name" value="METHIONINE SYNTHASE"/>
    <property type="match status" value="1"/>
</dbReference>
<dbReference type="InterPro" id="IPR033706">
    <property type="entry name" value="Met_synthase_B12-bd"/>
</dbReference>
<reference evidence="14 15" key="1">
    <citation type="submission" date="2014-01" db="EMBL/GenBank/DDBJ databases">
        <title>Genome sequence and analysis of Xanthomonas arboricola pv. pruni.</title>
        <authorList>
            <person name="Fujikawa T."/>
            <person name="Nakazono-Nagaoka E."/>
        </authorList>
    </citation>
    <scope>NUCLEOTIDE SEQUENCE [LARGE SCALE GENOMIC DNA]</scope>
    <source>
        <strain evidence="15">MAFF 311562</strain>
    </source>
</reference>
<dbReference type="Pfam" id="PF00809">
    <property type="entry name" value="Pterin_bind"/>
    <property type="match status" value="1"/>
</dbReference>
<dbReference type="SUPFAM" id="SSF51717">
    <property type="entry name" value="Dihydropteroate synthetase-like"/>
    <property type="match status" value="1"/>
</dbReference>
<evidence type="ECO:0000256" key="7">
    <source>
        <dbReference type="ARBA" id="ARBA00022737"/>
    </source>
</evidence>
<dbReference type="SUPFAM" id="SSF56507">
    <property type="entry name" value="Methionine synthase activation domain-like"/>
    <property type="match status" value="1"/>
</dbReference>
<dbReference type="GO" id="GO:0046872">
    <property type="term" value="F:metal ion binding"/>
    <property type="evidence" value="ECO:0007669"/>
    <property type="project" value="UniProtKB-KW"/>
</dbReference>
<dbReference type="Gene3D" id="3.10.196.10">
    <property type="entry name" value="Vitamin B12-dependent methionine synthase, activation domain"/>
    <property type="match status" value="1"/>
</dbReference>
<evidence type="ECO:0000259" key="13">
    <source>
        <dbReference type="PROSITE" id="PS51337"/>
    </source>
</evidence>
<keyword evidence="5" id="KW-0949">S-adenosyl-L-methionine</keyword>
<dbReference type="Proteomes" id="UP000019143">
    <property type="component" value="Unassembled WGS sequence"/>
</dbReference>
<dbReference type="PROSITE" id="PS51332">
    <property type="entry name" value="B12_BINDING"/>
    <property type="match status" value="1"/>
</dbReference>
<dbReference type="SMART" id="SM01018">
    <property type="entry name" value="B12-binding_2"/>
    <property type="match status" value="1"/>
</dbReference>
<dbReference type="GO" id="GO:0008705">
    <property type="term" value="F:methionine synthase activity"/>
    <property type="evidence" value="ECO:0007669"/>
    <property type="project" value="InterPro"/>
</dbReference>
<dbReference type="InterPro" id="IPR036594">
    <property type="entry name" value="Meth_synthase_dom"/>
</dbReference>
<proteinExistence type="inferred from homology"/>
<feature type="domain" description="Pterin-binding" evidence="10">
    <location>
        <begin position="23"/>
        <end position="288"/>
    </location>
</feature>
<evidence type="ECO:0000313" key="14">
    <source>
        <dbReference type="EMBL" id="GAE49917.1"/>
    </source>
</evidence>
<keyword evidence="2 9" id="KW-0489">Methyltransferase</keyword>
<evidence type="ECO:0000256" key="5">
    <source>
        <dbReference type="ARBA" id="ARBA00022691"/>
    </source>
</evidence>
<evidence type="ECO:0000259" key="10">
    <source>
        <dbReference type="PROSITE" id="PS50972"/>
    </source>
</evidence>
<dbReference type="PANTHER" id="PTHR45833">
    <property type="entry name" value="METHIONINE SYNTHASE"/>
    <property type="match status" value="1"/>
</dbReference>
<keyword evidence="7" id="KW-0677">Repeat</keyword>
<keyword evidence="6" id="KW-0479">Metal-binding</keyword>
<feature type="domain" description="AdoMet activation" evidence="11">
    <location>
        <begin position="566"/>
        <end position="662"/>
    </location>
</feature>
<dbReference type="CDD" id="cd02069">
    <property type="entry name" value="methionine_synthase_B12_BD"/>
    <property type="match status" value="1"/>
</dbReference>